<dbReference type="SMART" id="SM00292">
    <property type="entry name" value="BRCT"/>
    <property type="match status" value="1"/>
</dbReference>
<feature type="region of interest" description="Disordered" evidence="4">
    <location>
        <begin position="217"/>
        <end position="268"/>
    </location>
</feature>
<dbReference type="CDD" id="cd18432">
    <property type="entry name" value="BRCT_PAXIP1_rpt6_like"/>
    <property type="match status" value="1"/>
</dbReference>
<protein>
    <submittedName>
        <fullName evidence="6">Putative BRCT domain-containing protein</fullName>
    </submittedName>
</protein>
<evidence type="ECO:0000256" key="2">
    <source>
        <dbReference type="ARBA" id="ARBA00022763"/>
    </source>
</evidence>
<feature type="region of interest" description="Disordered" evidence="4">
    <location>
        <begin position="506"/>
        <end position="639"/>
    </location>
</feature>
<keyword evidence="7" id="KW-1185">Reference proteome</keyword>
<feature type="compositionally biased region" description="Polar residues" evidence="4">
    <location>
        <begin position="23"/>
        <end position="32"/>
    </location>
</feature>
<sequence>MGSLWDADYEIGPMKTDPGHTQPLDTKISTPPLSDEKAKGGDADECMQDTEPFDDTVPVEDAFDTQVVCLAGETQVMDLGGETQLLDDFDCIGDMETQLLDLDDRVVSDSEGEDSDATQVLDVNEDVLEEVAVTRGDGQLVDEEKTHCAGICQDSEKRLMQQASHLVNEQSNAGYVRLHFTSVRAASLRASGLAARNNSGSRSVPCCNHSLEQLGTIGGTEVDQENDMGRNDDTIKSSRVGSSTVRKLFTDDPDGENEGFPHDSNSFEEGEDLLQLPSCDLAGLSYADSQEPGELSQANALNFVDKFLQDNAEEFDKEGDRRKSSKKNSKVVSSAKGPQTLAKKVNDISLVTDAGIYEWDDNREDEGGGELFRRKRTDFFSGGSHGSKSVPQPRKPKRNRTDELNDNKRKLQGKNKKIGVVHSDSKLLVLDSKSHEKMESEDEMRHKRNLTSEFDEQFNICSTRGKLDVHDKTQVPEMLNVGFDTQIAAEAMEALFNGEGISNCEANDATHRNSPEGSMGEKTKNISVKKPHSRKRARLSDAGVDSREFQRAKKTRRVDPYSSKDSLTAPPENSMNARKPHETALVITKSKKPKSHAAKHDSISQRRILERVPSVSIDQRTERSKKQNLQHGGTSTPIARRTRQSMLVNQFNIADNASTDCGEESNHVTEDAAGVHMAEELSAKSSKQGPNEASRVGKTKQNQYEHADVNFRAVGNGVKLDGLSFPRGRRSQRNLSSKVYGPDDLDDPSEPSIQPEKFGKCGTRHKRPQDARGTTVDKTFKRETRSSTCGSLGNKNLEGNFAQKNLDKGGSGGAPLHCNSSHKTVEKTVRAPDRLSDASASSVRMRDKSPRQKAVCQQSDAACTTPVNHNKVAVNDVSPVCMGNEYFRQSCKRSLSRPSLLKELRDLSPLEPEPTSTSKDLRRRRDMTDVRVLYSHHLDEDIIKQQKKVLGRLGVSVASSMTDATHFIADHFVRTRNMLEAIASGKPVVTHLWLESCGQANCFIDEKNYILRDTKKEKQFGFSMPASLACACQHPLLKDRKVFITPNTKPGKEIISSLVKAVNGQAVERIGRSALKADQIPDDLLVLSCEEDYEICVPLLEKGAAVYSSELVLNGIVTQKLEFERHRIFTDQVKKTRSTIWLRKDGNKFQPVSKNK</sequence>
<evidence type="ECO:0000256" key="1">
    <source>
        <dbReference type="ARBA" id="ARBA00004123"/>
    </source>
</evidence>
<feature type="domain" description="BRCT" evidence="5">
    <location>
        <begin position="922"/>
        <end position="1011"/>
    </location>
</feature>
<dbReference type="PROSITE" id="PS50172">
    <property type="entry name" value="BRCT"/>
    <property type="match status" value="1"/>
</dbReference>
<feature type="region of interest" description="Disordered" evidence="4">
    <location>
        <begin position="1"/>
        <end position="45"/>
    </location>
</feature>
<name>A0A2P6QXW6_ROSCH</name>
<gene>
    <name evidence="6" type="ORF">RchiOBHm_Chr4g0420701</name>
</gene>
<dbReference type="SUPFAM" id="SSF52113">
    <property type="entry name" value="BRCT domain"/>
    <property type="match status" value="1"/>
</dbReference>
<feature type="compositionally biased region" description="Basic and acidic residues" evidence="4">
    <location>
        <begin position="227"/>
        <end position="236"/>
    </location>
</feature>
<feature type="compositionally biased region" description="Polar residues" evidence="4">
    <location>
        <begin position="627"/>
        <end position="637"/>
    </location>
</feature>
<keyword evidence="2" id="KW-0227">DNA damage</keyword>
<proteinExistence type="predicted"/>
<feature type="region of interest" description="Disordered" evidence="4">
    <location>
        <begin position="679"/>
        <end position="853"/>
    </location>
</feature>
<feature type="compositionally biased region" description="Basic and acidic residues" evidence="4">
    <location>
        <begin position="399"/>
        <end position="409"/>
    </location>
</feature>
<feature type="compositionally biased region" description="Basic and acidic residues" evidence="4">
    <location>
        <begin position="508"/>
        <end position="524"/>
    </location>
</feature>
<dbReference type="GO" id="GO:0005634">
    <property type="term" value="C:nucleus"/>
    <property type="evidence" value="ECO:0007669"/>
    <property type="project" value="UniProtKB-SubCell"/>
</dbReference>
<evidence type="ECO:0000313" key="6">
    <source>
        <dbReference type="EMBL" id="PRQ39043.1"/>
    </source>
</evidence>
<dbReference type="InterPro" id="IPR051579">
    <property type="entry name" value="DDR_Transcriptional_Reg"/>
</dbReference>
<feature type="compositionally biased region" description="Basic and acidic residues" evidence="4">
    <location>
        <begin position="598"/>
        <end position="610"/>
    </location>
</feature>
<feature type="compositionally biased region" description="Basic and acidic residues" evidence="4">
    <location>
        <begin position="823"/>
        <end position="836"/>
    </location>
</feature>
<comment type="subcellular location">
    <subcellularLocation>
        <location evidence="1">Nucleus</location>
    </subcellularLocation>
</comment>
<reference evidence="6 7" key="1">
    <citation type="journal article" date="2018" name="Nat. Genet.">
        <title>The Rosa genome provides new insights in the design of modern roses.</title>
        <authorList>
            <person name="Bendahmane M."/>
        </authorList>
    </citation>
    <scope>NUCLEOTIDE SEQUENCE [LARGE SCALE GENOMIC DNA]</scope>
    <source>
        <strain evidence="7">cv. Old Blush</strain>
    </source>
</reference>
<dbReference type="Pfam" id="PF16589">
    <property type="entry name" value="BRCT_2"/>
    <property type="match status" value="1"/>
</dbReference>
<feature type="compositionally biased region" description="Polar residues" evidence="4">
    <location>
        <begin position="563"/>
        <end position="576"/>
    </location>
</feature>
<feature type="region of interest" description="Disordered" evidence="4">
    <location>
        <begin position="377"/>
        <end position="415"/>
    </location>
</feature>
<organism evidence="6 7">
    <name type="scientific">Rosa chinensis</name>
    <name type="common">China rose</name>
    <dbReference type="NCBI Taxonomy" id="74649"/>
    <lineage>
        <taxon>Eukaryota</taxon>
        <taxon>Viridiplantae</taxon>
        <taxon>Streptophyta</taxon>
        <taxon>Embryophyta</taxon>
        <taxon>Tracheophyta</taxon>
        <taxon>Spermatophyta</taxon>
        <taxon>Magnoliopsida</taxon>
        <taxon>eudicotyledons</taxon>
        <taxon>Gunneridae</taxon>
        <taxon>Pentapetalae</taxon>
        <taxon>rosids</taxon>
        <taxon>fabids</taxon>
        <taxon>Rosales</taxon>
        <taxon>Rosaceae</taxon>
        <taxon>Rosoideae</taxon>
        <taxon>Rosoideae incertae sedis</taxon>
        <taxon>Rosa</taxon>
    </lineage>
</organism>
<evidence type="ECO:0000256" key="4">
    <source>
        <dbReference type="SAM" id="MobiDB-lite"/>
    </source>
</evidence>
<dbReference type="Gene3D" id="3.40.50.10190">
    <property type="entry name" value="BRCT domain"/>
    <property type="match status" value="2"/>
</dbReference>
<dbReference type="EMBL" id="PDCK01000042">
    <property type="protein sequence ID" value="PRQ39043.1"/>
    <property type="molecule type" value="Genomic_DNA"/>
</dbReference>
<dbReference type="Proteomes" id="UP000238479">
    <property type="component" value="Chromosome 4"/>
</dbReference>
<dbReference type="GO" id="GO:0006974">
    <property type="term" value="P:DNA damage response"/>
    <property type="evidence" value="ECO:0007669"/>
    <property type="project" value="UniProtKB-KW"/>
</dbReference>
<dbReference type="PANTHER" id="PTHR23196:SF1">
    <property type="entry name" value="PAX-INTERACTING PROTEIN 1"/>
    <property type="match status" value="1"/>
</dbReference>
<evidence type="ECO:0000259" key="5">
    <source>
        <dbReference type="PROSITE" id="PS50172"/>
    </source>
</evidence>
<evidence type="ECO:0000313" key="7">
    <source>
        <dbReference type="Proteomes" id="UP000238479"/>
    </source>
</evidence>
<evidence type="ECO:0000256" key="3">
    <source>
        <dbReference type="ARBA" id="ARBA00023242"/>
    </source>
</evidence>
<feature type="region of interest" description="Disordered" evidence="4">
    <location>
        <begin position="315"/>
        <end position="338"/>
    </location>
</feature>
<comment type="caution">
    <text evidence="6">The sequence shown here is derived from an EMBL/GenBank/DDBJ whole genome shotgun (WGS) entry which is preliminary data.</text>
</comment>
<dbReference type="STRING" id="74649.A0A2P6QXW6"/>
<dbReference type="PANTHER" id="PTHR23196">
    <property type="entry name" value="PAX TRANSCRIPTION ACTIVATION DOMAIN INTERACTING PROTEIN"/>
    <property type="match status" value="1"/>
</dbReference>
<keyword evidence="3" id="KW-0539">Nucleus</keyword>
<dbReference type="CDD" id="cd17744">
    <property type="entry name" value="BRCT_MDC1_rpt1"/>
    <property type="match status" value="1"/>
</dbReference>
<dbReference type="OrthoDB" id="342264at2759"/>
<accession>A0A2P6QXW6</accession>
<dbReference type="Pfam" id="PF16770">
    <property type="entry name" value="RTT107_BRCT_5"/>
    <property type="match status" value="1"/>
</dbReference>
<dbReference type="Gramene" id="PRQ39043">
    <property type="protein sequence ID" value="PRQ39043"/>
    <property type="gene ID" value="RchiOBHm_Chr4g0420701"/>
</dbReference>
<dbReference type="OMA" id="QVMDFGG"/>
<dbReference type="InterPro" id="IPR001357">
    <property type="entry name" value="BRCT_dom"/>
</dbReference>
<dbReference type="AlphaFoldDB" id="A0A2P6QXW6"/>
<dbReference type="InterPro" id="IPR036420">
    <property type="entry name" value="BRCT_dom_sf"/>
</dbReference>
<feature type="compositionally biased region" description="Basic residues" evidence="4">
    <location>
        <begin position="527"/>
        <end position="537"/>
    </location>
</feature>